<dbReference type="Gene3D" id="3.40.830.10">
    <property type="entry name" value="LigB-like"/>
    <property type="match status" value="1"/>
</dbReference>
<organism evidence="7 8">
    <name type="scientific">Fonsecaea nubica</name>
    <dbReference type="NCBI Taxonomy" id="856822"/>
    <lineage>
        <taxon>Eukaryota</taxon>
        <taxon>Fungi</taxon>
        <taxon>Dikarya</taxon>
        <taxon>Ascomycota</taxon>
        <taxon>Pezizomycotina</taxon>
        <taxon>Eurotiomycetes</taxon>
        <taxon>Chaetothyriomycetidae</taxon>
        <taxon>Chaetothyriales</taxon>
        <taxon>Herpotrichiellaceae</taxon>
        <taxon>Fonsecaea</taxon>
    </lineage>
</organism>
<protein>
    <recommendedName>
        <fullName evidence="6">Extradiol ring-cleavage dioxygenase class III enzyme subunit B domain-containing protein</fullName>
    </recommendedName>
</protein>
<evidence type="ECO:0000313" key="7">
    <source>
        <dbReference type="EMBL" id="OAL31717.1"/>
    </source>
</evidence>
<evidence type="ECO:0000313" key="8">
    <source>
        <dbReference type="Proteomes" id="UP000185904"/>
    </source>
</evidence>
<dbReference type="Pfam" id="PF02900">
    <property type="entry name" value="LigB"/>
    <property type="match status" value="1"/>
</dbReference>
<dbReference type="GO" id="GO:0016702">
    <property type="term" value="F:oxidoreductase activity, acting on single donors with incorporation of molecular oxygen, incorporation of two atoms of oxygen"/>
    <property type="evidence" value="ECO:0007669"/>
    <property type="project" value="UniProtKB-ARBA"/>
</dbReference>
<evidence type="ECO:0000256" key="5">
    <source>
        <dbReference type="ARBA" id="ARBA00023002"/>
    </source>
</evidence>
<sequence length="294" mass="32881">MDNSEGLMPLIFASHGTPLMSITDCDSTAWFQKKLQVGREIVANVKGIVIINSHWVELDDKIRVATNSDPHVDLTPLVPREKYDHFKPNISRDLGLRVISLLRAAGFPDVEESTTAEWVDAPTTPSLHMFPNDMPPATTVSVNARYDPVFHVRMGQALRSLRKEGILLMASGSIVHNIFRGNHLPILLRRDNLQKGSQPAKFALDFEKSIDDIITSNTGAELAAALVRITQSPRYLEAHPSNDHFYPLLVLAGALYDDEEVYGRSMAKTYEMRNIVNVQYMWGDFGRKPMVAVA</sequence>
<evidence type="ECO:0000256" key="4">
    <source>
        <dbReference type="ARBA" id="ARBA00022833"/>
    </source>
</evidence>
<gene>
    <name evidence="7" type="ORF">AYO20_08110</name>
</gene>
<dbReference type="CDD" id="cd07363">
    <property type="entry name" value="45_DOPA_Dioxygenase"/>
    <property type="match status" value="1"/>
</dbReference>
<keyword evidence="4" id="KW-0862">Zinc</keyword>
<evidence type="ECO:0000256" key="3">
    <source>
        <dbReference type="ARBA" id="ARBA00022723"/>
    </source>
</evidence>
<dbReference type="InterPro" id="IPR004183">
    <property type="entry name" value="Xdiol_dOase_suB"/>
</dbReference>
<reference evidence="7 8" key="1">
    <citation type="submission" date="2016-03" db="EMBL/GenBank/DDBJ databases">
        <title>The draft genome sequence of Fonsecaea nubica causative agent of cutaneous subcutaneous infection in human host.</title>
        <authorList>
            <person name="Costa F."/>
            <person name="Sybren D.H."/>
            <person name="Raittz R.T."/>
            <person name="Weiss V.A."/>
            <person name="Leao A.C."/>
            <person name="Gomes R."/>
            <person name="De Souza E.M."/>
            <person name="Pedrosa F.O."/>
            <person name="Steffens M.B."/>
            <person name="Bombassaro A."/>
            <person name="Tadra-Sfeir M.Z."/>
            <person name="Moreno L.F."/>
            <person name="Najafzadeh M.J."/>
            <person name="Felipe M.S."/>
            <person name="Teixeira M."/>
            <person name="Sun J."/>
            <person name="Xi L."/>
            <person name="Castro M.A."/>
            <person name="Vicente V.A."/>
        </authorList>
    </citation>
    <scope>NUCLEOTIDE SEQUENCE [LARGE SCALE GENOMIC DNA]</scope>
    <source>
        <strain evidence="7 8">CBS 269.64</strain>
    </source>
</reference>
<feature type="domain" description="Extradiol ring-cleavage dioxygenase class III enzyme subunit B" evidence="6">
    <location>
        <begin position="10"/>
        <end position="265"/>
    </location>
</feature>
<dbReference type="InterPro" id="IPR014436">
    <property type="entry name" value="Extradiol_dOase_DODA"/>
</dbReference>
<dbReference type="PANTHER" id="PTHR30096">
    <property type="entry name" value="4,5-DOPA DIOXYGENASE EXTRADIOL-LIKE PROTEIN"/>
    <property type="match status" value="1"/>
</dbReference>
<dbReference type="GO" id="GO:0008270">
    <property type="term" value="F:zinc ion binding"/>
    <property type="evidence" value="ECO:0007669"/>
    <property type="project" value="InterPro"/>
</dbReference>
<keyword evidence="3" id="KW-0479">Metal-binding</keyword>
<dbReference type="AlphaFoldDB" id="A0A178CQJ3"/>
<accession>A0A178CQJ3</accession>
<dbReference type="EMBL" id="LVCJ01000061">
    <property type="protein sequence ID" value="OAL31717.1"/>
    <property type="molecule type" value="Genomic_DNA"/>
</dbReference>
<keyword evidence="8" id="KW-1185">Reference proteome</keyword>
<dbReference type="RefSeq" id="XP_022497647.1">
    <property type="nucleotide sequence ID" value="XM_022646391.1"/>
</dbReference>
<name>A0A178CQJ3_9EURO</name>
<dbReference type="OrthoDB" id="7396853at2759"/>
<comment type="caution">
    <text evidence="7">The sequence shown here is derived from an EMBL/GenBank/DDBJ whole genome shotgun (WGS) entry which is preliminary data.</text>
</comment>
<dbReference type="GeneID" id="34591518"/>
<proteinExistence type="inferred from homology"/>
<keyword evidence="5" id="KW-0560">Oxidoreductase</keyword>
<dbReference type="SUPFAM" id="SSF53213">
    <property type="entry name" value="LigB-like"/>
    <property type="match status" value="1"/>
</dbReference>
<dbReference type="GO" id="GO:0008198">
    <property type="term" value="F:ferrous iron binding"/>
    <property type="evidence" value="ECO:0007669"/>
    <property type="project" value="InterPro"/>
</dbReference>
<dbReference type="Proteomes" id="UP000185904">
    <property type="component" value="Unassembled WGS sequence"/>
</dbReference>
<dbReference type="PIRSF" id="PIRSF006157">
    <property type="entry name" value="Doxgns_DODA"/>
    <property type="match status" value="1"/>
</dbReference>
<evidence type="ECO:0000259" key="6">
    <source>
        <dbReference type="Pfam" id="PF02900"/>
    </source>
</evidence>
<comment type="similarity">
    <text evidence="2">Belongs to the DODA-type extradiol aromatic ring-opening dioxygenase family.</text>
</comment>
<evidence type="ECO:0000256" key="2">
    <source>
        <dbReference type="ARBA" id="ARBA00007581"/>
    </source>
</evidence>
<dbReference type="PANTHER" id="PTHR30096:SF1">
    <property type="entry name" value="AROMATIC RING-OPENING DIOXYGENASE FAMILY PROTEIN (AFU_ORTHOLOGUE AFUA_7G00640)"/>
    <property type="match status" value="1"/>
</dbReference>
<comment type="cofactor">
    <cofactor evidence="1">
        <name>Zn(2+)</name>
        <dbReference type="ChEBI" id="CHEBI:29105"/>
    </cofactor>
</comment>
<evidence type="ECO:0000256" key="1">
    <source>
        <dbReference type="ARBA" id="ARBA00001947"/>
    </source>
</evidence>